<dbReference type="GO" id="GO:0030203">
    <property type="term" value="P:glycosaminoglycan metabolic process"/>
    <property type="evidence" value="ECO:0007669"/>
    <property type="project" value="InterPro"/>
</dbReference>
<name>C1C2U8_CALCM</name>
<accession>C1C2U8</accession>
<keyword evidence="5" id="KW-0325">Glycoprotein</keyword>
<dbReference type="GO" id="GO:0008449">
    <property type="term" value="F:N-acetylglucosamine-6-sulfatase activity"/>
    <property type="evidence" value="ECO:0007669"/>
    <property type="project" value="InterPro"/>
</dbReference>
<protein>
    <submittedName>
        <fullName evidence="9">N-acetylglucosamine-6-sulfatase</fullName>
    </submittedName>
</protein>
<dbReference type="PANTHER" id="PTHR43108">
    <property type="entry name" value="N-ACETYLGLUCOSAMINE-6-SULFATASE FAMILY MEMBER"/>
    <property type="match status" value="1"/>
</dbReference>
<sequence length="475" mass="54776">MSKHLMLLCLCIATALASKDSSPNVILFLTDDLDSQLDGLDPLAKVRTRIINQGRMYKNAFATTPICCPSRSSILTGLLQEHTQVWNNSLSGNCGNEDWIKKHEDHTFATLAKEAKYKTAYFGKYLNQYGRIDPLRIPKGWDYWAGLIGNSKYYNYTLSVNGRLERHGDIYDNDYLTDVIKRKSLDFLKDHFKSTEDQKKDPLLMVLATPSPHAPFTPAPQYSRNFSESKSPRIPSFNYVHDKKHWLAQKEPLSDYLIGDIDEVFRNRWRTLLSVDDLVDDILEFLHKKKVLDNTYVIFTSDHGYHLGQYGLVLDKRMPYETDIRIPFVMYGPGIPASSESNDIILNIDIAPTILDIMNVPPKKYSWMDGKSILGNVTRTEFKIEYHGEHGTGIDKSCEIYDPNMNNCYSLYGCNCQDSRNNTYTCKRVLDGNTNTKHCVFQDRDNFEEIYDLDKDPYELHNLYNFRDEPSIQIV</sequence>
<evidence type="ECO:0000256" key="1">
    <source>
        <dbReference type="ARBA" id="ARBA00001913"/>
    </source>
</evidence>
<dbReference type="InterPro" id="IPR017850">
    <property type="entry name" value="Alkaline_phosphatase_core_sf"/>
</dbReference>
<dbReference type="EMBL" id="BT081177">
    <property type="protein sequence ID" value="ACO15601.1"/>
    <property type="molecule type" value="mRNA"/>
</dbReference>
<dbReference type="CDD" id="cd16147">
    <property type="entry name" value="G6S"/>
    <property type="match status" value="1"/>
</dbReference>
<dbReference type="GO" id="GO:0005539">
    <property type="term" value="F:glycosaminoglycan binding"/>
    <property type="evidence" value="ECO:0007669"/>
    <property type="project" value="TreeGrafter"/>
</dbReference>
<comment type="similarity">
    <text evidence="2">Belongs to the sulfatase family.</text>
</comment>
<dbReference type="PIRSF" id="PIRSF036666">
    <property type="entry name" value="G6S"/>
    <property type="match status" value="1"/>
</dbReference>
<organism evidence="9">
    <name type="scientific">Caligus clemensi</name>
    <name type="common">Sea louse</name>
    <dbReference type="NCBI Taxonomy" id="344056"/>
    <lineage>
        <taxon>Eukaryota</taxon>
        <taxon>Metazoa</taxon>
        <taxon>Ecdysozoa</taxon>
        <taxon>Arthropoda</taxon>
        <taxon>Crustacea</taxon>
        <taxon>Multicrustacea</taxon>
        <taxon>Hexanauplia</taxon>
        <taxon>Copepoda</taxon>
        <taxon>Siphonostomatoida</taxon>
        <taxon>Caligidae</taxon>
        <taxon>Caligus</taxon>
    </lineage>
</organism>
<feature type="modified residue" description="3-oxoalanine (Cys)" evidence="6">
    <location>
        <position position="67"/>
    </location>
</feature>
<feature type="chain" id="PRO_5002907613" evidence="7">
    <location>
        <begin position="18"/>
        <end position="475"/>
    </location>
</feature>
<dbReference type="Pfam" id="PF00884">
    <property type="entry name" value="Sulfatase"/>
    <property type="match status" value="1"/>
</dbReference>
<feature type="signal peptide" evidence="7">
    <location>
        <begin position="1"/>
        <end position="17"/>
    </location>
</feature>
<evidence type="ECO:0000256" key="3">
    <source>
        <dbReference type="ARBA" id="ARBA00022729"/>
    </source>
</evidence>
<evidence type="ECO:0000256" key="6">
    <source>
        <dbReference type="PIRSR" id="PIRSR036666-50"/>
    </source>
</evidence>
<dbReference type="Gene3D" id="3.40.720.10">
    <property type="entry name" value="Alkaline Phosphatase, subunit A"/>
    <property type="match status" value="1"/>
</dbReference>
<evidence type="ECO:0000256" key="7">
    <source>
        <dbReference type="SAM" id="SignalP"/>
    </source>
</evidence>
<evidence type="ECO:0000256" key="4">
    <source>
        <dbReference type="ARBA" id="ARBA00022801"/>
    </source>
</evidence>
<dbReference type="SUPFAM" id="SSF53649">
    <property type="entry name" value="Alkaline phosphatase-like"/>
    <property type="match status" value="1"/>
</dbReference>
<dbReference type="InterPro" id="IPR000917">
    <property type="entry name" value="Sulfatase_N"/>
</dbReference>
<dbReference type="PANTHER" id="PTHR43108:SF8">
    <property type="entry name" value="SD21168P"/>
    <property type="match status" value="1"/>
</dbReference>
<evidence type="ECO:0000256" key="5">
    <source>
        <dbReference type="ARBA" id="ARBA00023180"/>
    </source>
</evidence>
<comment type="cofactor">
    <cofactor evidence="1">
        <name>Ca(2+)</name>
        <dbReference type="ChEBI" id="CHEBI:29108"/>
    </cofactor>
</comment>
<dbReference type="AlphaFoldDB" id="C1C2U8"/>
<comment type="PTM">
    <text evidence="6">The conversion to 3-oxoalanine (also known as C-formylglycine, FGly), of a serine or cysteine residue in prokaryotes and of a cysteine residue in eukaryotes, is critical for catalytic activity.</text>
</comment>
<dbReference type="PROSITE" id="PS00523">
    <property type="entry name" value="SULFATASE_1"/>
    <property type="match status" value="1"/>
</dbReference>
<evidence type="ECO:0000256" key="2">
    <source>
        <dbReference type="ARBA" id="ARBA00008779"/>
    </source>
</evidence>
<reference evidence="9" key="1">
    <citation type="submission" date="2009-03" db="EMBL/GenBank/DDBJ databases">
        <title>Caligus clemensi ESTs and full-length cDNAs.</title>
        <authorList>
            <person name="Yasuike M."/>
            <person name="von Schalburg K."/>
            <person name="Cooper G."/>
            <person name="Leong J."/>
            <person name="Jones S.R.M."/>
            <person name="Koop B.F."/>
        </authorList>
    </citation>
    <scope>NUCLEOTIDE SEQUENCE</scope>
    <source>
        <tissue evidence="9">Whole</tissue>
    </source>
</reference>
<evidence type="ECO:0000259" key="8">
    <source>
        <dbReference type="Pfam" id="PF00884"/>
    </source>
</evidence>
<keyword evidence="3 7" id="KW-0732">Signal</keyword>
<gene>
    <name evidence="9" type="primary">GNS</name>
</gene>
<evidence type="ECO:0000313" key="9">
    <source>
        <dbReference type="EMBL" id="ACO15601.1"/>
    </source>
</evidence>
<dbReference type="InterPro" id="IPR012251">
    <property type="entry name" value="GlcNAc_6-SO4ase"/>
</dbReference>
<proteinExistence type="evidence at transcript level"/>
<feature type="domain" description="Sulfatase N-terminal" evidence="8">
    <location>
        <begin position="23"/>
        <end position="360"/>
    </location>
</feature>
<dbReference type="InterPro" id="IPR024607">
    <property type="entry name" value="Sulfatase_CS"/>
</dbReference>
<keyword evidence="4" id="KW-0378">Hydrolase</keyword>